<feature type="compositionally biased region" description="Basic and acidic residues" evidence="1">
    <location>
        <begin position="99"/>
        <end position="118"/>
    </location>
</feature>
<dbReference type="EMBL" id="JABSTV010001245">
    <property type="protein sequence ID" value="KAH7982512.1"/>
    <property type="molecule type" value="Genomic_DNA"/>
</dbReference>
<proteinExistence type="predicted"/>
<dbReference type="Proteomes" id="UP000821837">
    <property type="component" value="Chromosome 1"/>
</dbReference>
<evidence type="ECO:0000313" key="2">
    <source>
        <dbReference type="EMBL" id="KAH7982512.1"/>
    </source>
</evidence>
<reference evidence="2" key="1">
    <citation type="journal article" date="2020" name="Cell">
        <title>Large-Scale Comparative Analyses of Tick Genomes Elucidate Their Genetic Diversity and Vector Capacities.</title>
        <authorList>
            <consortium name="Tick Genome and Microbiome Consortium (TIGMIC)"/>
            <person name="Jia N."/>
            <person name="Wang J."/>
            <person name="Shi W."/>
            <person name="Du L."/>
            <person name="Sun Y."/>
            <person name="Zhan W."/>
            <person name="Jiang J.F."/>
            <person name="Wang Q."/>
            <person name="Zhang B."/>
            <person name="Ji P."/>
            <person name="Bell-Sakyi L."/>
            <person name="Cui X.M."/>
            <person name="Yuan T.T."/>
            <person name="Jiang B.G."/>
            <person name="Yang W.F."/>
            <person name="Lam T.T."/>
            <person name="Chang Q.C."/>
            <person name="Ding S.J."/>
            <person name="Wang X.J."/>
            <person name="Zhu J.G."/>
            <person name="Ruan X.D."/>
            <person name="Zhao L."/>
            <person name="Wei J.T."/>
            <person name="Ye R.Z."/>
            <person name="Que T.C."/>
            <person name="Du C.H."/>
            <person name="Zhou Y.H."/>
            <person name="Cheng J.X."/>
            <person name="Dai P.F."/>
            <person name="Guo W.B."/>
            <person name="Han X.H."/>
            <person name="Huang E.J."/>
            <person name="Li L.F."/>
            <person name="Wei W."/>
            <person name="Gao Y.C."/>
            <person name="Liu J.Z."/>
            <person name="Shao H.Z."/>
            <person name="Wang X."/>
            <person name="Wang C.C."/>
            <person name="Yang T.C."/>
            <person name="Huo Q.B."/>
            <person name="Li W."/>
            <person name="Chen H.Y."/>
            <person name="Chen S.E."/>
            <person name="Zhou L.G."/>
            <person name="Ni X.B."/>
            <person name="Tian J.H."/>
            <person name="Sheng Y."/>
            <person name="Liu T."/>
            <person name="Pan Y.S."/>
            <person name="Xia L.Y."/>
            <person name="Li J."/>
            <person name="Zhao F."/>
            <person name="Cao W.C."/>
        </authorList>
    </citation>
    <scope>NUCLEOTIDE SEQUENCE</scope>
    <source>
        <strain evidence="2">Rsan-2018</strain>
    </source>
</reference>
<protein>
    <submittedName>
        <fullName evidence="2">Uncharacterized protein</fullName>
    </submittedName>
</protein>
<dbReference type="AlphaFoldDB" id="A0A9D4QGP0"/>
<gene>
    <name evidence="2" type="ORF">HPB52_005430</name>
</gene>
<evidence type="ECO:0000313" key="3">
    <source>
        <dbReference type="Proteomes" id="UP000821837"/>
    </source>
</evidence>
<sequence length="118" mass="13425">MATRGPPARATRMRVRLSKGSNEARRVQPLARACRRNGRRWPTVSHARRRRPTGIRGRPREGGEDGTRFTHVPPRNNRRDDIAEAGPHGRAATTSLADAGRRSRRHEEDAISRTDRKY</sequence>
<organism evidence="2 3">
    <name type="scientific">Rhipicephalus sanguineus</name>
    <name type="common">Brown dog tick</name>
    <name type="synonym">Ixodes sanguineus</name>
    <dbReference type="NCBI Taxonomy" id="34632"/>
    <lineage>
        <taxon>Eukaryota</taxon>
        <taxon>Metazoa</taxon>
        <taxon>Ecdysozoa</taxon>
        <taxon>Arthropoda</taxon>
        <taxon>Chelicerata</taxon>
        <taxon>Arachnida</taxon>
        <taxon>Acari</taxon>
        <taxon>Parasitiformes</taxon>
        <taxon>Ixodida</taxon>
        <taxon>Ixodoidea</taxon>
        <taxon>Ixodidae</taxon>
        <taxon>Rhipicephalinae</taxon>
        <taxon>Rhipicephalus</taxon>
        <taxon>Rhipicephalus</taxon>
    </lineage>
</organism>
<reference evidence="2" key="2">
    <citation type="submission" date="2021-09" db="EMBL/GenBank/DDBJ databases">
        <authorList>
            <person name="Jia N."/>
            <person name="Wang J."/>
            <person name="Shi W."/>
            <person name="Du L."/>
            <person name="Sun Y."/>
            <person name="Zhan W."/>
            <person name="Jiang J."/>
            <person name="Wang Q."/>
            <person name="Zhang B."/>
            <person name="Ji P."/>
            <person name="Sakyi L.B."/>
            <person name="Cui X."/>
            <person name="Yuan T."/>
            <person name="Jiang B."/>
            <person name="Yang W."/>
            <person name="Lam T.T.-Y."/>
            <person name="Chang Q."/>
            <person name="Ding S."/>
            <person name="Wang X."/>
            <person name="Zhu J."/>
            <person name="Ruan X."/>
            <person name="Zhao L."/>
            <person name="Wei J."/>
            <person name="Que T."/>
            <person name="Du C."/>
            <person name="Cheng J."/>
            <person name="Dai P."/>
            <person name="Han X."/>
            <person name="Huang E."/>
            <person name="Gao Y."/>
            <person name="Liu J."/>
            <person name="Shao H."/>
            <person name="Ye R."/>
            <person name="Li L."/>
            <person name="Wei W."/>
            <person name="Wang X."/>
            <person name="Wang C."/>
            <person name="Huo Q."/>
            <person name="Li W."/>
            <person name="Guo W."/>
            <person name="Chen H."/>
            <person name="Chen S."/>
            <person name="Zhou L."/>
            <person name="Zhou L."/>
            <person name="Ni X."/>
            <person name="Tian J."/>
            <person name="Zhou Y."/>
            <person name="Sheng Y."/>
            <person name="Liu T."/>
            <person name="Pan Y."/>
            <person name="Xia L."/>
            <person name="Li J."/>
            <person name="Zhao F."/>
            <person name="Cao W."/>
        </authorList>
    </citation>
    <scope>NUCLEOTIDE SEQUENCE</scope>
    <source>
        <strain evidence="2">Rsan-2018</strain>
        <tissue evidence="2">Larvae</tissue>
    </source>
</reference>
<name>A0A9D4QGP0_RHISA</name>
<feature type="compositionally biased region" description="Basic and acidic residues" evidence="1">
    <location>
        <begin position="58"/>
        <end position="68"/>
    </location>
</feature>
<keyword evidence="3" id="KW-1185">Reference proteome</keyword>
<evidence type="ECO:0000256" key="1">
    <source>
        <dbReference type="SAM" id="MobiDB-lite"/>
    </source>
</evidence>
<accession>A0A9D4QGP0</accession>
<comment type="caution">
    <text evidence="2">The sequence shown here is derived from an EMBL/GenBank/DDBJ whole genome shotgun (WGS) entry which is preliminary data.</text>
</comment>
<feature type="region of interest" description="Disordered" evidence="1">
    <location>
        <begin position="1"/>
        <end position="118"/>
    </location>
</feature>